<organism evidence="2 3">
    <name type="scientific">Mucuna pruriens</name>
    <name type="common">Velvet bean</name>
    <name type="synonym">Dolichos pruriens</name>
    <dbReference type="NCBI Taxonomy" id="157652"/>
    <lineage>
        <taxon>Eukaryota</taxon>
        <taxon>Viridiplantae</taxon>
        <taxon>Streptophyta</taxon>
        <taxon>Embryophyta</taxon>
        <taxon>Tracheophyta</taxon>
        <taxon>Spermatophyta</taxon>
        <taxon>Magnoliopsida</taxon>
        <taxon>eudicotyledons</taxon>
        <taxon>Gunneridae</taxon>
        <taxon>Pentapetalae</taxon>
        <taxon>rosids</taxon>
        <taxon>fabids</taxon>
        <taxon>Fabales</taxon>
        <taxon>Fabaceae</taxon>
        <taxon>Papilionoideae</taxon>
        <taxon>50 kb inversion clade</taxon>
        <taxon>NPAAA clade</taxon>
        <taxon>indigoferoid/millettioid clade</taxon>
        <taxon>Phaseoleae</taxon>
        <taxon>Mucuna</taxon>
    </lineage>
</organism>
<dbReference type="Proteomes" id="UP000257109">
    <property type="component" value="Unassembled WGS sequence"/>
</dbReference>
<gene>
    <name evidence="2" type="ORF">CR513_12222</name>
</gene>
<evidence type="ECO:0000313" key="2">
    <source>
        <dbReference type="EMBL" id="RDY04101.1"/>
    </source>
</evidence>
<keyword evidence="3" id="KW-1185">Reference proteome</keyword>
<name>A0A371HMS4_MUCPR</name>
<evidence type="ECO:0000256" key="1">
    <source>
        <dbReference type="SAM" id="MobiDB-lite"/>
    </source>
</evidence>
<sequence>MAKALRIRSTITLDLHFLDRRDALLKHHAPSREWNESMRSVRVAWALKLDSVEKGLAWPEQLLLGRGASIRPRRSWLVYVFNHLSPLDMLPLPNLDSMINSVGLAKAKFVKKLHEKARLQIERKMESCAKQTNKDKKQVVFHERDLDRFPTLRKSNLLPKGDASFKVLKHVNDNAYVFDLRIEFGKSTMNLNLRSNSLQEGEDDVSLQEKGKDPTKGDLNLRGPMTRGRLKKLQEKLDSLLAHKEKEEPES</sequence>
<accession>A0A371HMS4</accession>
<feature type="region of interest" description="Disordered" evidence="1">
    <location>
        <begin position="197"/>
        <end position="229"/>
    </location>
</feature>
<dbReference type="AlphaFoldDB" id="A0A371HMS4"/>
<evidence type="ECO:0000313" key="3">
    <source>
        <dbReference type="Proteomes" id="UP000257109"/>
    </source>
</evidence>
<proteinExistence type="predicted"/>
<dbReference type="EMBL" id="QJKJ01002153">
    <property type="protein sequence ID" value="RDY04101.1"/>
    <property type="molecule type" value="Genomic_DNA"/>
</dbReference>
<feature type="compositionally biased region" description="Basic and acidic residues" evidence="1">
    <location>
        <begin position="207"/>
        <end position="216"/>
    </location>
</feature>
<comment type="caution">
    <text evidence="2">The sequence shown here is derived from an EMBL/GenBank/DDBJ whole genome shotgun (WGS) entry which is preliminary data.</text>
</comment>
<feature type="non-terminal residue" evidence="2">
    <location>
        <position position="1"/>
    </location>
</feature>
<protein>
    <submittedName>
        <fullName evidence="2">Uncharacterized protein</fullName>
    </submittedName>
</protein>
<dbReference type="OrthoDB" id="1935586at2759"/>
<reference evidence="2" key="1">
    <citation type="submission" date="2018-05" db="EMBL/GenBank/DDBJ databases">
        <title>Draft genome of Mucuna pruriens seed.</title>
        <authorList>
            <person name="Nnadi N.E."/>
            <person name="Vos R."/>
            <person name="Hasami M.H."/>
            <person name="Devisetty U.K."/>
            <person name="Aguiy J.C."/>
        </authorList>
    </citation>
    <scope>NUCLEOTIDE SEQUENCE [LARGE SCALE GENOMIC DNA]</scope>
    <source>
        <strain evidence="2">JCA_2017</strain>
    </source>
</reference>